<protein>
    <recommendedName>
        <fullName evidence="3">BLOC-1-related complex subunit 5</fullName>
    </recommendedName>
</protein>
<keyword evidence="4" id="KW-0472">Membrane</keyword>
<dbReference type="HOGENOM" id="CLU_064176_1_0_1"/>
<dbReference type="GO" id="GO:0032418">
    <property type="term" value="P:lysosome localization"/>
    <property type="evidence" value="ECO:0007669"/>
    <property type="project" value="InterPro"/>
</dbReference>
<dbReference type="GeneTree" id="ENSGT00390000008346"/>
<dbReference type="GO" id="GO:0098574">
    <property type="term" value="C:cytoplasmic side of lysosomal membrane"/>
    <property type="evidence" value="ECO:0007669"/>
    <property type="project" value="TreeGrafter"/>
</dbReference>
<dbReference type="GO" id="GO:1903744">
    <property type="term" value="P:positive regulation of anterograde synaptic vesicle transport"/>
    <property type="evidence" value="ECO:0007669"/>
    <property type="project" value="TreeGrafter"/>
</dbReference>
<organism evidence="8 9">
    <name type="scientific">Ciona savignyi</name>
    <name type="common">Pacific transparent sea squirt</name>
    <dbReference type="NCBI Taxonomy" id="51511"/>
    <lineage>
        <taxon>Eukaryota</taxon>
        <taxon>Metazoa</taxon>
        <taxon>Chordata</taxon>
        <taxon>Tunicata</taxon>
        <taxon>Ascidiacea</taxon>
        <taxon>Phlebobranchia</taxon>
        <taxon>Cionidae</taxon>
        <taxon>Ciona</taxon>
    </lineage>
</organism>
<dbReference type="Pfam" id="PF10158">
    <property type="entry name" value="LOH1CR12"/>
    <property type="match status" value="1"/>
</dbReference>
<dbReference type="GO" id="GO:0099078">
    <property type="term" value="C:BORC complex"/>
    <property type="evidence" value="ECO:0007669"/>
    <property type="project" value="TreeGrafter"/>
</dbReference>
<evidence type="ECO:0000313" key="8">
    <source>
        <dbReference type="Ensembl" id="ENSCSAVP00000017719.1"/>
    </source>
</evidence>
<accession>H2ZJF3</accession>
<evidence type="ECO:0000256" key="2">
    <source>
        <dbReference type="ARBA" id="ARBA00010235"/>
    </source>
</evidence>
<dbReference type="CDD" id="cd22789">
    <property type="entry name" value="BORCS5-like"/>
    <property type="match status" value="1"/>
</dbReference>
<evidence type="ECO:0000313" key="9">
    <source>
        <dbReference type="Proteomes" id="UP000007875"/>
    </source>
</evidence>
<keyword evidence="6" id="KW-0449">Lipoprotein</keyword>
<comment type="similarity">
    <text evidence="2">Belongs to the BORCS5 family.</text>
</comment>
<evidence type="ECO:0000256" key="1">
    <source>
        <dbReference type="ARBA" id="ARBA00004122"/>
    </source>
</evidence>
<dbReference type="Ensembl" id="ENSCSAVT00000017912.1">
    <property type="protein sequence ID" value="ENSCSAVP00000017719.1"/>
    <property type="gene ID" value="ENSCSAVG00000010429.1"/>
</dbReference>
<dbReference type="Proteomes" id="UP000007875">
    <property type="component" value="Unassembled WGS sequence"/>
</dbReference>
<evidence type="ECO:0000256" key="7">
    <source>
        <dbReference type="SAM" id="MobiDB-lite"/>
    </source>
</evidence>
<keyword evidence="5" id="KW-0458">Lysosome</keyword>
<dbReference type="InterPro" id="IPR018780">
    <property type="entry name" value="TBORCS5"/>
</dbReference>
<comment type="subcellular location">
    <subcellularLocation>
        <location evidence="1">Lysosome membrane</location>
        <topology evidence="1">Lipid-anchor</topology>
        <orientation evidence="1">Cytoplasmic side</orientation>
    </subcellularLocation>
</comment>
<dbReference type="GO" id="GO:0030672">
    <property type="term" value="C:synaptic vesicle membrane"/>
    <property type="evidence" value="ECO:0007669"/>
    <property type="project" value="TreeGrafter"/>
</dbReference>
<keyword evidence="9" id="KW-1185">Reference proteome</keyword>
<dbReference type="PANTHER" id="PTHR31634:SF2">
    <property type="entry name" value="BLOC-1-RELATED COMPLEX SUBUNIT 5"/>
    <property type="match status" value="1"/>
</dbReference>
<evidence type="ECO:0000256" key="3">
    <source>
        <dbReference type="ARBA" id="ARBA00022300"/>
    </source>
</evidence>
<reference evidence="8" key="3">
    <citation type="submission" date="2025-09" db="UniProtKB">
        <authorList>
            <consortium name="Ensembl"/>
        </authorList>
    </citation>
    <scope>IDENTIFICATION</scope>
</reference>
<reference evidence="9" key="1">
    <citation type="submission" date="2003-08" db="EMBL/GenBank/DDBJ databases">
        <authorList>
            <person name="Birren B."/>
            <person name="Nusbaum C."/>
            <person name="Abebe A."/>
            <person name="Abouelleil A."/>
            <person name="Adekoya E."/>
            <person name="Ait-zahra M."/>
            <person name="Allen N."/>
            <person name="Allen T."/>
            <person name="An P."/>
            <person name="Anderson M."/>
            <person name="Anderson S."/>
            <person name="Arachchi H."/>
            <person name="Armbruster J."/>
            <person name="Bachantsang P."/>
            <person name="Baldwin J."/>
            <person name="Barry A."/>
            <person name="Bayul T."/>
            <person name="Blitshsteyn B."/>
            <person name="Bloom T."/>
            <person name="Blye J."/>
            <person name="Boguslavskiy L."/>
            <person name="Borowsky M."/>
            <person name="Boukhgalter B."/>
            <person name="Brunache A."/>
            <person name="Butler J."/>
            <person name="Calixte N."/>
            <person name="Calvo S."/>
            <person name="Camarata J."/>
            <person name="Campo K."/>
            <person name="Chang J."/>
            <person name="Cheshatsang Y."/>
            <person name="Citroen M."/>
            <person name="Collymore A."/>
            <person name="Considine T."/>
            <person name="Cook A."/>
            <person name="Cooke P."/>
            <person name="Corum B."/>
            <person name="Cuomo C."/>
            <person name="David R."/>
            <person name="Dawoe T."/>
            <person name="Degray S."/>
            <person name="Dodge S."/>
            <person name="Dooley K."/>
            <person name="Dorje P."/>
            <person name="Dorjee K."/>
            <person name="Dorris L."/>
            <person name="Duffey N."/>
            <person name="Dupes A."/>
            <person name="Elkins T."/>
            <person name="Engels R."/>
            <person name="Erickson J."/>
            <person name="Farina A."/>
            <person name="Faro S."/>
            <person name="Ferreira P."/>
            <person name="Fischer H."/>
            <person name="Fitzgerald M."/>
            <person name="Foley K."/>
            <person name="Gage D."/>
            <person name="Galagan J."/>
            <person name="Gearin G."/>
            <person name="Gnerre S."/>
            <person name="Gnirke A."/>
            <person name="Goyette A."/>
            <person name="Graham J."/>
            <person name="Grandbois E."/>
            <person name="Gyaltsen K."/>
            <person name="Hafez N."/>
            <person name="Hagopian D."/>
            <person name="Hagos B."/>
            <person name="Hall J."/>
            <person name="Hatcher B."/>
            <person name="Heller A."/>
            <person name="Higgins H."/>
            <person name="Honan T."/>
            <person name="Horn A."/>
            <person name="Houde N."/>
            <person name="Hughes L."/>
            <person name="Hulme W."/>
            <person name="Husby E."/>
            <person name="Iliev I."/>
            <person name="Jaffe D."/>
            <person name="Jones C."/>
            <person name="Kamal M."/>
            <person name="Kamat A."/>
            <person name="Kamvysselis M."/>
            <person name="Karlsson E."/>
            <person name="Kells C."/>
            <person name="Kieu A."/>
            <person name="Kisner P."/>
            <person name="Kodira C."/>
            <person name="Kulbokas E."/>
            <person name="Labutti K."/>
            <person name="Lama D."/>
            <person name="Landers T."/>
            <person name="Leger J."/>
            <person name="Levine S."/>
            <person name="Lewis D."/>
            <person name="Lewis T."/>
            <person name="Lindblad-toh K."/>
            <person name="Liu X."/>
            <person name="Lokyitsang T."/>
            <person name="Lokyitsang Y."/>
            <person name="Lucien O."/>
            <person name="Lui A."/>
            <person name="Ma L.J."/>
            <person name="Mabbitt R."/>
            <person name="Macdonald J."/>
            <person name="Maclean C."/>
            <person name="Major J."/>
            <person name="Manning J."/>
            <person name="Marabella R."/>
            <person name="Maru K."/>
            <person name="Matthews C."/>
            <person name="Mauceli E."/>
            <person name="Mccarthy M."/>
            <person name="Mcdonough S."/>
            <person name="Mcghee T."/>
            <person name="Meldrim J."/>
            <person name="Meneus L."/>
            <person name="Mesirov J."/>
            <person name="Mihalev A."/>
            <person name="Mihova T."/>
            <person name="Mikkelsen T."/>
            <person name="Mlenga V."/>
            <person name="Moru K."/>
            <person name="Mozes J."/>
            <person name="Mulrain L."/>
            <person name="Munson G."/>
            <person name="Naylor J."/>
            <person name="Newes C."/>
            <person name="Nguyen C."/>
            <person name="Nguyen N."/>
            <person name="Nguyen T."/>
            <person name="Nicol R."/>
            <person name="Nielsen C."/>
            <person name="Nizzari M."/>
            <person name="Norbu C."/>
            <person name="Norbu N."/>
            <person name="O'donnell P."/>
            <person name="Okoawo O."/>
            <person name="O'leary S."/>
            <person name="Omotosho B."/>
            <person name="O'neill K."/>
            <person name="Osman S."/>
            <person name="Parker S."/>
            <person name="Perrin D."/>
            <person name="Phunkhang P."/>
            <person name="Piqani B."/>
            <person name="Purcell S."/>
            <person name="Rachupka T."/>
            <person name="Ramasamy U."/>
            <person name="Rameau R."/>
            <person name="Ray V."/>
            <person name="Raymond C."/>
            <person name="Retta R."/>
            <person name="Richardson S."/>
            <person name="Rise C."/>
            <person name="Rodriguez J."/>
            <person name="Rogers J."/>
            <person name="Rogov P."/>
            <person name="Rutman M."/>
            <person name="Schupbach R."/>
            <person name="Seaman C."/>
            <person name="Settipalli S."/>
            <person name="Sharpe T."/>
            <person name="Sheridan J."/>
            <person name="Sherpa N."/>
            <person name="Shi J."/>
            <person name="Smirnov S."/>
            <person name="Smith C."/>
            <person name="Sougnez C."/>
            <person name="Spencer B."/>
            <person name="Stalker J."/>
            <person name="Stange-thomann N."/>
            <person name="Stavropoulos S."/>
            <person name="Stetson K."/>
            <person name="Stone C."/>
            <person name="Stone S."/>
            <person name="Stubbs M."/>
            <person name="Talamas J."/>
            <person name="Tchuinga P."/>
            <person name="Tenzing P."/>
            <person name="Tesfaye S."/>
            <person name="Theodore J."/>
            <person name="Thoulutsang Y."/>
            <person name="Topham K."/>
            <person name="Towey S."/>
            <person name="Tsamla T."/>
            <person name="Tsomo N."/>
            <person name="Vallee D."/>
            <person name="Vassiliev H."/>
            <person name="Venkataraman V."/>
            <person name="Vinson J."/>
            <person name="Vo A."/>
            <person name="Wade C."/>
            <person name="Wang S."/>
            <person name="Wangchuk T."/>
            <person name="Wangdi T."/>
            <person name="Whittaker C."/>
            <person name="Wilkinson J."/>
            <person name="Wu Y."/>
            <person name="Wyman D."/>
            <person name="Yadav S."/>
            <person name="Yang S."/>
            <person name="Yang X."/>
            <person name="Yeager S."/>
            <person name="Yee E."/>
            <person name="Young G."/>
            <person name="Zainoun J."/>
            <person name="Zembeck L."/>
            <person name="Zimmer A."/>
            <person name="Zody M."/>
            <person name="Lander E."/>
        </authorList>
    </citation>
    <scope>NUCLEOTIDE SEQUENCE [LARGE SCALE GENOMIC DNA]</scope>
</reference>
<proteinExistence type="inferred from homology"/>
<name>H2ZJF3_CIOSA</name>
<feature type="compositionally biased region" description="Polar residues" evidence="7">
    <location>
        <begin position="1"/>
        <end position="26"/>
    </location>
</feature>
<dbReference type="GO" id="GO:0072384">
    <property type="term" value="P:organelle transport along microtubule"/>
    <property type="evidence" value="ECO:0007669"/>
    <property type="project" value="TreeGrafter"/>
</dbReference>
<dbReference type="PANTHER" id="PTHR31634">
    <property type="entry name" value="BLOC-1-RELATED COMPLEX SUBUNIT 5"/>
    <property type="match status" value="1"/>
</dbReference>
<sequence length="186" mass="20724">MGNDQSTQPKKENISINSDNNRTPSKSKGIVVVQAKSPEPIDQIEENVSKLGLCPKFLPLLPNSLAVPESRPITAELSGQLDVQSCIRACGRLQDHLNQCASAVSFDQKALETKIKEVDKVGVSVMQHMTERQRAFAKHAEHSRKVDDISTTLNRVRMNLEQTLSLVDELNMSLPEELRLEKLNLI</sequence>
<feature type="region of interest" description="Disordered" evidence="7">
    <location>
        <begin position="1"/>
        <end position="29"/>
    </location>
</feature>
<dbReference type="AlphaFoldDB" id="H2ZJF3"/>
<reference evidence="8" key="2">
    <citation type="submission" date="2025-08" db="UniProtKB">
        <authorList>
            <consortium name="Ensembl"/>
        </authorList>
    </citation>
    <scope>IDENTIFICATION</scope>
</reference>
<evidence type="ECO:0000256" key="4">
    <source>
        <dbReference type="ARBA" id="ARBA00023136"/>
    </source>
</evidence>
<evidence type="ECO:0000256" key="5">
    <source>
        <dbReference type="ARBA" id="ARBA00023228"/>
    </source>
</evidence>
<evidence type="ECO:0000256" key="6">
    <source>
        <dbReference type="ARBA" id="ARBA00023288"/>
    </source>
</evidence>